<dbReference type="InterPro" id="IPR036322">
    <property type="entry name" value="WD40_repeat_dom_sf"/>
</dbReference>
<dbReference type="GO" id="GO:0000724">
    <property type="term" value="P:double-strand break repair via homologous recombination"/>
    <property type="evidence" value="ECO:0007669"/>
    <property type="project" value="TreeGrafter"/>
</dbReference>
<sequence>MSCKIKKGLSYVLGDSNDNENHILPINAIQYSAVTNNFYTGGRDGTVKTWCCKNGWEHSRQGTPSQFNFNETFEGLDNRDLDIDQDIDERVLKLETAISSNPLPYCTTQYDDYNITNNYNIHFDWINDLKLVNNDRDLVSCSSDLSLKLINLHNSDSSEKAHVHKFSNVHTDYIKKLSYVVPENTIVSGGLDGKVVLWDLGTLNPIQEIQTHSSNTALPNSIYSLANNNSNLISTGGPSNTINLYDKRLPNNSNNIKKLIGHQDNIRCLLMNDNFILSGSSDTTIKLWDLRNFKVYKNFDIHDDAIWSLSTSISSSPGIVNQCDDYYNTDFKVFYSGDKGGKIVKTDLSYLSTNLKKENSGFDTFTGSDDLMDEKLGVSTIIAKTNSPIISLCCETDVQPNSILSSTTLLASTESSLNRYVIPDTDQLSKYQYSRNCLDYILNHDNQVNDELTSGLGEVAGEPNDLNSDFYDIVSHLSIDTNNFDIQSSFSGNNYPLSIHNVENTNEVVDINDYHSMFLNTDGGPSMEYVNTYKEGLSSKDAMANETTIDNTPVEILLNPIPSEQVTQVPFNKEPYNKFPLTRKSIIAKRLFNNRRHILVLYLNGDLKIWDIFACAEIKTFPYESSTSTELTKDLIENRSKEMENIFRKYQTEDTLNTWCEVDIKSGKLLVTLKESMFNNVEIYYDELCKAYPYLSYKHPDSIEALKNNEVKPSIDDRLPLAKILINSLFHQYAIYEWGFDNLLREELKAYKRDNRKIPLSSSYERFTNDRSVAITSNSSASNASSMDGSSLNNTAKRIKMFTKKPSKNNIYQDDRQTLASISSAASSVTEYPISINDSTLMSNFINSDGLVSISQDSSNEDSIMSMLQYNKKRYWEKYASFGINRTVDSILRIYSNDPKYSMPEDNNEYKPLFYPHRLPSNLLIIIFEHSPELGNMRDLCSFHLEDLTRLQDNSSTNEPLVNDLRNHLPVWIGKPVLYSKFPVKENPKIEFKLQEVDYTLLPPSTTIGGKSQKKIKRLPMSDSIIKLTSHNMLRVSKILTYIAERFDGRTPEMKDLKNPSEWLVLECKGQELPYNFTLQTIKTKIWKSSSEIELRFRRKYD</sequence>
<dbReference type="PANTHER" id="PTHR19862">
    <property type="entry name" value="WD REPEAT-CONTAINING PROTEIN 48"/>
    <property type="match status" value="1"/>
</dbReference>
<dbReference type="PROSITE" id="PS50294">
    <property type="entry name" value="WD_REPEATS_REGION"/>
    <property type="match status" value="2"/>
</dbReference>
<proteinExistence type="predicted"/>
<feature type="repeat" description="WD" evidence="3">
    <location>
        <begin position="167"/>
        <end position="208"/>
    </location>
</feature>
<dbReference type="SUPFAM" id="SSF50978">
    <property type="entry name" value="WD40 repeat-like"/>
    <property type="match status" value="1"/>
</dbReference>
<dbReference type="PROSITE" id="PS50082">
    <property type="entry name" value="WD_REPEATS_2"/>
    <property type="match status" value="3"/>
</dbReference>
<dbReference type="OMA" id="HFDWIND"/>
<accession>Q6BIJ1</accession>
<dbReference type="Proteomes" id="UP000000599">
    <property type="component" value="Chromosome G"/>
</dbReference>
<protein>
    <submittedName>
        <fullName evidence="4">DEHA2G09966p</fullName>
    </submittedName>
</protein>
<dbReference type="FunCoup" id="Q6BIJ1">
    <property type="interactions" value="87"/>
</dbReference>
<dbReference type="CDD" id="cd17041">
    <property type="entry name" value="Ubl_WDR48"/>
    <property type="match status" value="1"/>
</dbReference>
<dbReference type="eggNOG" id="KOG0308">
    <property type="taxonomic scope" value="Eukaryota"/>
</dbReference>
<organism evidence="4 5">
    <name type="scientific">Debaryomyces hansenii (strain ATCC 36239 / CBS 767 / BCRC 21394 / JCM 1990 / NBRC 0083 / IGC 2968)</name>
    <name type="common">Yeast</name>
    <name type="synonym">Torulaspora hansenii</name>
    <dbReference type="NCBI Taxonomy" id="284592"/>
    <lineage>
        <taxon>Eukaryota</taxon>
        <taxon>Fungi</taxon>
        <taxon>Dikarya</taxon>
        <taxon>Ascomycota</taxon>
        <taxon>Saccharomycotina</taxon>
        <taxon>Pichiomycetes</taxon>
        <taxon>Debaryomycetaceae</taxon>
        <taxon>Debaryomyces</taxon>
    </lineage>
</organism>
<dbReference type="PANTHER" id="PTHR19862:SF14">
    <property type="entry name" value="WD REPEAT-CONTAINING PROTEIN 48"/>
    <property type="match status" value="1"/>
</dbReference>
<dbReference type="InParanoid" id="Q6BIJ1"/>
<keyword evidence="2" id="KW-0677">Repeat</keyword>
<dbReference type="STRING" id="284592.Q6BIJ1"/>
<dbReference type="RefSeq" id="XP_461980.2">
    <property type="nucleotide sequence ID" value="XM_461980.1"/>
</dbReference>
<dbReference type="AlphaFoldDB" id="Q6BIJ1"/>
<evidence type="ECO:0000313" key="5">
    <source>
        <dbReference type="Proteomes" id="UP000000599"/>
    </source>
</evidence>
<feature type="repeat" description="WD" evidence="3">
    <location>
        <begin position="259"/>
        <end position="298"/>
    </location>
</feature>
<dbReference type="GO" id="GO:0043130">
    <property type="term" value="F:ubiquitin binding"/>
    <property type="evidence" value="ECO:0007669"/>
    <property type="project" value="TreeGrafter"/>
</dbReference>
<evidence type="ECO:0000256" key="1">
    <source>
        <dbReference type="ARBA" id="ARBA00022574"/>
    </source>
</evidence>
<dbReference type="Pfam" id="PF11816">
    <property type="entry name" value="DUF3337"/>
    <property type="match status" value="1"/>
</dbReference>
<dbReference type="HOGENOM" id="CLU_007460_0_0_1"/>
<keyword evidence="5" id="KW-1185">Reference proteome</keyword>
<dbReference type="InterPro" id="IPR051246">
    <property type="entry name" value="WDR48"/>
</dbReference>
<evidence type="ECO:0000256" key="3">
    <source>
        <dbReference type="PROSITE-ProRule" id="PRU00221"/>
    </source>
</evidence>
<feature type="repeat" description="WD" evidence="3">
    <location>
        <begin position="19"/>
        <end position="50"/>
    </location>
</feature>
<dbReference type="InterPro" id="IPR021772">
    <property type="entry name" value="WDR48/Bun107"/>
</dbReference>
<dbReference type="PROSITE" id="PS00678">
    <property type="entry name" value="WD_REPEATS_1"/>
    <property type="match status" value="2"/>
</dbReference>
<dbReference type="InterPro" id="IPR019775">
    <property type="entry name" value="WD40_repeat_CS"/>
</dbReference>
<keyword evidence="1 3" id="KW-0853">WD repeat</keyword>
<gene>
    <name evidence="4" type="ordered locus">DEHA2G09966g</name>
</gene>
<dbReference type="KEGG" id="dha:DEHA2G09966g"/>
<dbReference type="Pfam" id="PF00400">
    <property type="entry name" value="WD40"/>
    <property type="match status" value="2"/>
</dbReference>
<dbReference type="SMART" id="SM00320">
    <property type="entry name" value="WD40"/>
    <property type="match status" value="6"/>
</dbReference>
<reference evidence="4 5" key="1">
    <citation type="journal article" date="2004" name="Nature">
        <title>Genome evolution in yeasts.</title>
        <authorList>
            <consortium name="Genolevures"/>
            <person name="Dujon B."/>
            <person name="Sherman D."/>
            <person name="Fischer G."/>
            <person name="Durrens P."/>
            <person name="Casaregola S."/>
            <person name="Lafontaine I."/>
            <person name="de Montigny J."/>
            <person name="Marck C."/>
            <person name="Neuveglise C."/>
            <person name="Talla E."/>
            <person name="Goffard N."/>
            <person name="Frangeul L."/>
            <person name="Aigle M."/>
            <person name="Anthouard V."/>
            <person name="Babour A."/>
            <person name="Barbe V."/>
            <person name="Barnay S."/>
            <person name="Blanchin S."/>
            <person name="Beckerich J.M."/>
            <person name="Beyne E."/>
            <person name="Bleykasten C."/>
            <person name="Boisrame A."/>
            <person name="Boyer J."/>
            <person name="Cattolico L."/>
            <person name="Confanioleri F."/>
            <person name="de Daruvar A."/>
            <person name="Despons L."/>
            <person name="Fabre E."/>
            <person name="Fairhead C."/>
            <person name="Ferry-Dumazet H."/>
            <person name="Groppi A."/>
            <person name="Hantraye F."/>
            <person name="Hennequin C."/>
            <person name="Jauniaux N."/>
            <person name="Joyet P."/>
            <person name="Kachouri R."/>
            <person name="Kerrest A."/>
            <person name="Koszul R."/>
            <person name="Lemaire M."/>
            <person name="Lesur I."/>
            <person name="Ma L."/>
            <person name="Muller H."/>
            <person name="Nicaud J.M."/>
            <person name="Nikolski M."/>
            <person name="Oztas S."/>
            <person name="Ozier-Kalogeropoulos O."/>
            <person name="Pellenz S."/>
            <person name="Potier S."/>
            <person name="Richard G.F."/>
            <person name="Straub M.L."/>
            <person name="Suleau A."/>
            <person name="Swennene D."/>
            <person name="Tekaia F."/>
            <person name="Wesolowski-Louvel M."/>
            <person name="Westhof E."/>
            <person name="Wirth B."/>
            <person name="Zeniou-Meyer M."/>
            <person name="Zivanovic I."/>
            <person name="Bolotin-Fukuhara M."/>
            <person name="Thierry A."/>
            <person name="Bouchier C."/>
            <person name="Caudron B."/>
            <person name="Scarpelli C."/>
            <person name="Gaillardin C."/>
            <person name="Weissenbach J."/>
            <person name="Wincker P."/>
            <person name="Souciet J.L."/>
        </authorList>
    </citation>
    <scope>NUCLEOTIDE SEQUENCE [LARGE SCALE GENOMIC DNA]</scope>
    <source>
        <strain evidence="5">ATCC 36239 / CBS 767 / BCRC 21394 / JCM 1990 / NBRC 0083 / IGC 2968</strain>
    </source>
</reference>
<dbReference type="VEuPathDB" id="FungiDB:DEHA2G09966g"/>
<dbReference type="OrthoDB" id="2421129at2759"/>
<evidence type="ECO:0000313" key="4">
    <source>
        <dbReference type="EMBL" id="CAG90450.2"/>
    </source>
</evidence>
<dbReference type="Gene3D" id="2.130.10.10">
    <property type="entry name" value="YVTN repeat-like/Quinoprotein amine dehydrogenase"/>
    <property type="match status" value="2"/>
</dbReference>
<name>Q6BIJ1_DEBHA</name>
<dbReference type="InterPro" id="IPR001680">
    <property type="entry name" value="WD40_rpt"/>
</dbReference>
<evidence type="ECO:0000256" key="2">
    <source>
        <dbReference type="ARBA" id="ARBA00022737"/>
    </source>
</evidence>
<dbReference type="GeneID" id="2904873"/>
<dbReference type="InterPro" id="IPR015943">
    <property type="entry name" value="WD40/YVTN_repeat-like_dom_sf"/>
</dbReference>
<dbReference type="EMBL" id="CR382139">
    <property type="protein sequence ID" value="CAG90450.2"/>
    <property type="molecule type" value="Genomic_DNA"/>
</dbReference>